<dbReference type="eggNOG" id="COG2755">
    <property type="taxonomic scope" value="Bacteria"/>
</dbReference>
<dbReference type="STRING" id="395961.Cyan7425_2519"/>
<keyword evidence="1" id="KW-1133">Transmembrane helix</keyword>
<evidence type="ECO:0000313" key="2">
    <source>
        <dbReference type="EMBL" id="ACL44876.1"/>
    </source>
</evidence>
<reference evidence="2" key="1">
    <citation type="submission" date="2009-01" db="EMBL/GenBank/DDBJ databases">
        <title>Complete sequence of chromosome Cyanothece sp. PCC 7425.</title>
        <authorList>
            <consortium name="US DOE Joint Genome Institute"/>
            <person name="Lucas S."/>
            <person name="Copeland A."/>
            <person name="Lapidus A."/>
            <person name="Glavina del Rio T."/>
            <person name="Dalin E."/>
            <person name="Tice H."/>
            <person name="Bruce D."/>
            <person name="Goodwin L."/>
            <person name="Pitluck S."/>
            <person name="Sims D."/>
            <person name="Meineke L."/>
            <person name="Brettin T."/>
            <person name="Detter J.C."/>
            <person name="Han C."/>
            <person name="Larimer F."/>
            <person name="Land M."/>
            <person name="Hauser L."/>
            <person name="Kyrpides N."/>
            <person name="Ovchinnikova G."/>
            <person name="Liberton M."/>
            <person name="Stoeckel J."/>
            <person name="Banerjee A."/>
            <person name="Singh A."/>
            <person name="Page L."/>
            <person name="Sato H."/>
            <person name="Zhao L."/>
            <person name="Sherman L."/>
            <person name="Pakrasi H."/>
            <person name="Richardson P."/>
        </authorList>
    </citation>
    <scope>NUCLEOTIDE SEQUENCE</scope>
    <source>
        <strain evidence="2">PCC 7425</strain>
    </source>
</reference>
<keyword evidence="1" id="KW-0812">Transmembrane</keyword>
<dbReference type="Gene3D" id="3.40.50.1110">
    <property type="entry name" value="SGNH hydrolase"/>
    <property type="match status" value="1"/>
</dbReference>
<organism evidence="2">
    <name type="scientific">Cyanothece sp. (strain PCC 7425 / ATCC 29141)</name>
    <dbReference type="NCBI Taxonomy" id="395961"/>
    <lineage>
        <taxon>Bacteria</taxon>
        <taxon>Bacillati</taxon>
        <taxon>Cyanobacteriota</taxon>
        <taxon>Cyanophyceae</taxon>
        <taxon>Gomontiellales</taxon>
        <taxon>Cyanothecaceae</taxon>
        <taxon>Cyanothece</taxon>
    </lineage>
</organism>
<keyword evidence="2" id="KW-0378">Hydrolase</keyword>
<dbReference type="OrthoDB" id="8816239at2"/>
<sequence length="465" mass="52338">MWRSRRSPYRSSYGLRRKKRIIPWWGTILLLVPLGLLGLELALRLFANLRGGTPDLVASQTDSTRQLAYQLQLVGSPVQSESGSSNSSSLKVQSSPLMGYRLVPNQQSQFWQINPQGFRASAAIAATKPRDEIRIVVLGGSTAFGQFSSSNQTTFSNQLETLLNQQVVTQRTYPQRFRPAILPYYADEVIKAMALPPRIREGRYRVINAAVPGYASGNEMAKFSLQMLGYQPDFVLLLNGYTDLLLPSTQEATTVLTPTVQSQSLPEAILGNFHQNWQNWSAQSYLWRSYQNRQPSPSVLLQSMALLGNTEVPLQSQITADPQELKRRSQRYYLNLKQVARLARLARLRLMIALQPEVTWRKPPQRSPLETKLVEQLGPAYTERVQQGYGQLWQNLEQVQQEFPQTVVPLNLNQFFSGSTGEVFQDAIHLTDAANSLLAQQLYSVISTQLALPSQPYSGSAPPRR</sequence>
<keyword evidence="1" id="KW-0472">Membrane</keyword>
<dbReference type="SUPFAM" id="SSF52266">
    <property type="entry name" value="SGNH hydrolase"/>
    <property type="match status" value="1"/>
</dbReference>
<gene>
    <name evidence="2" type="ordered locus">Cyan7425_2519</name>
</gene>
<name>B8HY73_CYAP4</name>
<feature type="transmembrane region" description="Helical" evidence="1">
    <location>
        <begin position="21"/>
        <end position="43"/>
    </location>
</feature>
<dbReference type="KEGG" id="cyn:Cyan7425_2519"/>
<dbReference type="GO" id="GO:0016787">
    <property type="term" value="F:hydrolase activity"/>
    <property type="evidence" value="ECO:0007669"/>
    <property type="project" value="UniProtKB-KW"/>
</dbReference>
<dbReference type="EMBL" id="CP001344">
    <property type="protein sequence ID" value="ACL44876.1"/>
    <property type="molecule type" value="Genomic_DNA"/>
</dbReference>
<dbReference type="InterPro" id="IPR036514">
    <property type="entry name" value="SGNH_hydro_sf"/>
</dbReference>
<dbReference type="HOGENOM" id="CLU_603766_0_0_3"/>
<accession>B8HY73</accession>
<protein>
    <submittedName>
        <fullName evidence="2">GDSL-like lipase/acylhydrolase domain-containing protein</fullName>
    </submittedName>
</protein>
<dbReference type="AlphaFoldDB" id="B8HY73"/>
<evidence type="ECO:0000256" key="1">
    <source>
        <dbReference type="SAM" id="Phobius"/>
    </source>
</evidence>
<proteinExistence type="predicted"/>